<evidence type="ECO:0000259" key="3">
    <source>
        <dbReference type="Pfam" id="PF00135"/>
    </source>
</evidence>
<keyword evidence="2" id="KW-0812">Transmembrane</keyword>
<evidence type="ECO:0000313" key="6">
    <source>
        <dbReference type="WBParaSite" id="EVEC_0001080501-mRNA-1"/>
    </source>
</evidence>
<name>A0A0N4VIY4_ENTVE</name>
<dbReference type="InterPro" id="IPR051093">
    <property type="entry name" value="Neuroligin/BSAL"/>
</dbReference>
<evidence type="ECO:0000256" key="2">
    <source>
        <dbReference type="SAM" id="Phobius"/>
    </source>
</evidence>
<dbReference type="AlphaFoldDB" id="A0A0N4VIY4"/>
<evidence type="ECO:0000256" key="1">
    <source>
        <dbReference type="ARBA" id="ARBA00005964"/>
    </source>
</evidence>
<keyword evidence="5" id="KW-1185">Reference proteome</keyword>
<dbReference type="Gene3D" id="3.40.50.1820">
    <property type="entry name" value="alpha/beta hydrolase"/>
    <property type="match status" value="1"/>
</dbReference>
<gene>
    <name evidence="4" type="ORF">EVEC_LOCUS10130</name>
</gene>
<keyword evidence="2" id="KW-1133">Transmembrane helix</keyword>
<dbReference type="EMBL" id="UXUI01010563">
    <property type="protein sequence ID" value="VDD95379.1"/>
    <property type="molecule type" value="Genomic_DNA"/>
</dbReference>
<dbReference type="WBParaSite" id="EVEC_0001080501-mRNA-1">
    <property type="protein sequence ID" value="EVEC_0001080501-mRNA-1"/>
    <property type="gene ID" value="EVEC_0001080501"/>
</dbReference>
<dbReference type="InterPro" id="IPR029058">
    <property type="entry name" value="AB_hydrolase_fold"/>
</dbReference>
<feature type="transmembrane region" description="Helical" evidence="2">
    <location>
        <begin position="392"/>
        <end position="412"/>
    </location>
</feature>
<dbReference type="InterPro" id="IPR002018">
    <property type="entry name" value="CarbesteraseB"/>
</dbReference>
<evidence type="ECO:0000313" key="5">
    <source>
        <dbReference type="Proteomes" id="UP000274131"/>
    </source>
</evidence>
<dbReference type="Pfam" id="PF00135">
    <property type="entry name" value="COesterase"/>
    <property type="match status" value="1"/>
</dbReference>
<accession>A0A0N4VIY4</accession>
<reference evidence="6" key="1">
    <citation type="submission" date="2017-02" db="UniProtKB">
        <authorList>
            <consortium name="WormBaseParasite"/>
        </authorList>
    </citation>
    <scope>IDENTIFICATION</scope>
</reference>
<dbReference type="PANTHER" id="PTHR43903">
    <property type="entry name" value="NEUROLIGIN"/>
    <property type="match status" value="1"/>
</dbReference>
<evidence type="ECO:0000313" key="4">
    <source>
        <dbReference type="EMBL" id="VDD95379.1"/>
    </source>
</evidence>
<dbReference type="OrthoDB" id="19653at2759"/>
<dbReference type="STRING" id="51028.A0A0N4VIY4"/>
<dbReference type="Proteomes" id="UP000274131">
    <property type="component" value="Unassembled WGS sequence"/>
</dbReference>
<reference evidence="4 5" key="2">
    <citation type="submission" date="2018-10" db="EMBL/GenBank/DDBJ databases">
        <authorList>
            <consortium name="Pathogen Informatics"/>
        </authorList>
    </citation>
    <scope>NUCLEOTIDE SEQUENCE [LARGE SCALE GENOMIC DNA]</scope>
</reference>
<organism evidence="6">
    <name type="scientific">Enterobius vermicularis</name>
    <name type="common">Human pinworm</name>
    <dbReference type="NCBI Taxonomy" id="51028"/>
    <lineage>
        <taxon>Eukaryota</taxon>
        <taxon>Metazoa</taxon>
        <taxon>Ecdysozoa</taxon>
        <taxon>Nematoda</taxon>
        <taxon>Chromadorea</taxon>
        <taxon>Rhabditida</taxon>
        <taxon>Spirurina</taxon>
        <taxon>Oxyuridomorpha</taxon>
        <taxon>Oxyuroidea</taxon>
        <taxon>Oxyuridae</taxon>
        <taxon>Enterobius</taxon>
    </lineage>
</organism>
<dbReference type="SUPFAM" id="SSF53474">
    <property type="entry name" value="alpha/beta-Hydrolases"/>
    <property type="match status" value="1"/>
</dbReference>
<comment type="similarity">
    <text evidence="1">Belongs to the type-B carboxylesterase/lipase family.</text>
</comment>
<feature type="domain" description="Carboxylesterase type B" evidence="3">
    <location>
        <begin position="1"/>
        <end position="359"/>
    </location>
</feature>
<sequence>MSTGDDVIPGNNGLWDQIYALKWVQKNAHVFGGDSNNVVLMGHGSGAASASILALSPRAEGLFHRIVLMSGTALTPGMIRNSAVNATWNLDRKLHCRSFNSSELLQCFRKQLEKEIIDAVDSSNNDYEEFVPVVDGKGGIIPETAEMLITYRPKVPLMLGTTRDESALKLVILNEKNMNESGMTESAAETLVQNLTDSFSFFKNNRLITQGCMHEYIWKKVSPAFETSVLFNSILEMFSHFWYDAPASRLATYYARDVPVYLYSFDHISENLDYDRAFHGCDQIFLFEYEPRFLSKRSDRNWQLDRRLTEIFSELIVNFAKFGVPTPIASGFTFNWTSMNIKNLNYLSITDTPSMNVGFRWQGHVFWNSYARDLDDVDVGNLQKIAHLERKLGYFQVILKNFLYFFNFFFVLNKIKNFL</sequence>
<proteinExistence type="inferred from homology"/>
<keyword evidence="2" id="KW-0472">Membrane</keyword>
<protein>
    <submittedName>
        <fullName evidence="6">COesterase domain-containing protein</fullName>
    </submittedName>
</protein>